<gene>
    <name evidence="3" type="primary">MXMT2</name>
    <name evidence="3" type="ORF">KSP40_PGU005460</name>
</gene>
<dbReference type="Gene3D" id="3.40.50.150">
    <property type="entry name" value="Vaccinia Virus protein VP39"/>
    <property type="match status" value="1"/>
</dbReference>
<evidence type="ECO:0000313" key="4">
    <source>
        <dbReference type="Proteomes" id="UP001412067"/>
    </source>
</evidence>
<dbReference type="SUPFAM" id="SSF53335">
    <property type="entry name" value="S-adenosyl-L-methionine-dependent methyltransferases"/>
    <property type="match status" value="1"/>
</dbReference>
<keyword evidence="4" id="KW-1185">Reference proteome</keyword>
<dbReference type="GO" id="GO:0008168">
    <property type="term" value="F:methyltransferase activity"/>
    <property type="evidence" value="ECO:0007669"/>
    <property type="project" value="UniProtKB-KW"/>
</dbReference>
<comment type="caution">
    <text evidence="3">The sequence shown here is derived from an EMBL/GenBank/DDBJ whole genome shotgun (WGS) entry which is preliminary data.</text>
</comment>
<dbReference type="PANTHER" id="PTHR31009">
    <property type="entry name" value="S-ADENOSYL-L-METHIONINE:CARBOXYL METHYLTRANSFERASE FAMILY PROTEIN"/>
    <property type="match status" value="1"/>
</dbReference>
<keyword evidence="2" id="KW-0460">Magnesium</keyword>
<sequence>MKIEEVFHMVRGDGDTSYANNSKIPEKAILETKSLMEKAIKEICNTLLPEKFVGVDLGCSSGPNALLVLSMLINSIDELYNPLNQRKPEIQFFFNDLPGNDFNNIFQLSKLYKEQVKQEKGNTFVSFYIAGLPGSFYGRLFPLKSVHFFHSSFSLMWLSQVPKGLLGDTCTELNKGNIYINDEGSPMVAHLYLEQFKRDFALFLKCRSIELIFEGRMILLILGRANTPFYTGGIMHLWGLLSEALNAMVSEGLVEEAELNCFNLPFYTPSMEEVKSIIEMEGSFHVIHAQTFECNWDPFDESIDDFTVDMDLSGENVAKYIRAVVEPLLASHFGSEIMKDLFSRFAKNIARHMSKGKPKHFVLIIILKLNEEVPKMESTMESIVVVA</sequence>
<dbReference type="InterPro" id="IPR042086">
    <property type="entry name" value="MeTrfase_capping"/>
</dbReference>
<reference evidence="3 4" key="1">
    <citation type="journal article" date="2022" name="Nat. Plants">
        <title>Genomes of leafy and leafless Platanthera orchids illuminate the evolution of mycoheterotrophy.</title>
        <authorList>
            <person name="Li M.H."/>
            <person name="Liu K.W."/>
            <person name="Li Z."/>
            <person name="Lu H.C."/>
            <person name="Ye Q.L."/>
            <person name="Zhang D."/>
            <person name="Wang J.Y."/>
            <person name="Li Y.F."/>
            <person name="Zhong Z.M."/>
            <person name="Liu X."/>
            <person name="Yu X."/>
            <person name="Liu D.K."/>
            <person name="Tu X.D."/>
            <person name="Liu B."/>
            <person name="Hao Y."/>
            <person name="Liao X.Y."/>
            <person name="Jiang Y.T."/>
            <person name="Sun W.H."/>
            <person name="Chen J."/>
            <person name="Chen Y.Q."/>
            <person name="Ai Y."/>
            <person name="Zhai J.W."/>
            <person name="Wu S.S."/>
            <person name="Zhou Z."/>
            <person name="Hsiao Y.Y."/>
            <person name="Wu W.L."/>
            <person name="Chen Y.Y."/>
            <person name="Lin Y.F."/>
            <person name="Hsu J.L."/>
            <person name="Li C.Y."/>
            <person name="Wang Z.W."/>
            <person name="Zhao X."/>
            <person name="Zhong W.Y."/>
            <person name="Ma X.K."/>
            <person name="Ma L."/>
            <person name="Huang J."/>
            <person name="Chen G.Z."/>
            <person name="Huang M.Z."/>
            <person name="Huang L."/>
            <person name="Peng D.H."/>
            <person name="Luo Y.B."/>
            <person name="Zou S.Q."/>
            <person name="Chen S.P."/>
            <person name="Lan S."/>
            <person name="Tsai W.C."/>
            <person name="Van de Peer Y."/>
            <person name="Liu Z.J."/>
        </authorList>
    </citation>
    <scope>NUCLEOTIDE SEQUENCE [LARGE SCALE GENOMIC DNA]</scope>
    <source>
        <strain evidence="3">Lor288</strain>
    </source>
</reference>
<dbReference type="InterPro" id="IPR029063">
    <property type="entry name" value="SAM-dependent_MTases_sf"/>
</dbReference>
<proteinExistence type="predicted"/>
<keyword evidence="3" id="KW-0489">Methyltransferase</keyword>
<keyword evidence="1" id="KW-0479">Metal-binding</keyword>
<name>A0ABR2MGE7_9ASPA</name>
<dbReference type="Pfam" id="PF03492">
    <property type="entry name" value="Methyltransf_7"/>
    <property type="match status" value="1"/>
</dbReference>
<dbReference type="Proteomes" id="UP001412067">
    <property type="component" value="Unassembled WGS sequence"/>
</dbReference>
<protein>
    <submittedName>
        <fullName evidence="3">Monomethylxanthine methyltransferase 2</fullName>
    </submittedName>
</protein>
<evidence type="ECO:0000313" key="3">
    <source>
        <dbReference type="EMBL" id="KAK8963237.1"/>
    </source>
</evidence>
<dbReference type="Gene3D" id="1.10.1200.270">
    <property type="entry name" value="Methyltransferase, alpha-helical capping domain"/>
    <property type="match status" value="1"/>
</dbReference>
<evidence type="ECO:0000256" key="1">
    <source>
        <dbReference type="ARBA" id="ARBA00022723"/>
    </source>
</evidence>
<organism evidence="3 4">
    <name type="scientific">Platanthera guangdongensis</name>
    <dbReference type="NCBI Taxonomy" id="2320717"/>
    <lineage>
        <taxon>Eukaryota</taxon>
        <taxon>Viridiplantae</taxon>
        <taxon>Streptophyta</taxon>
        <taxon>Embryophyta</taxon>
        <taxon>Tracheophyta</taxon>
        <taxon>Spermatophyta</taxon>
        <taxon>Magnoliopsida</taxon>
        <taxon>Liliopsida</taxon>
        <taxon>Asparagales</taxon>
        <taxon>Orchidaceae</taxon>
        <taxon>Orchidoideae</taxon>
        <taxon>Orchideae</taxon>
        <taxon>Orchidinae</taxon>
        <taxon>Platanthera</taxon>
    </lineage>
</organism>
<evidence type="ECO:0000256" key="2">
    <source>
        <dbReference type="ARBA" id="ARBA00022842"/>
    </source>
</evidence>
<accession>A0ABR2MGE7</accession>
<keyword evidence="3" id="KW-0808">Transferase</keyword>
<dbReference type="GO" id="GO:0032259">
    <property type="term" value="P:methylation"/>
    <property type="evidence" value="ECO:0007669"/>
    <property type="project" value="UniProtKB-KW"/>
</dbReference>
<dbReference type="InterPro" id="IPR005299">
    <property type="entry name" value="MeTrfase_7"/>
</dbReference>
<dbReference type="EMBL" id="JBBWWR010000007">
    <property type="protein sequence ID" value="KAK8963237.1"/>
    <property type="molecule type" value="Genomic_DNA"/>
</dbReference>